<proteinExistence type="predicted"/>
<reference evidence="8" key="1">
    <citation type="journal article" date="2019" name="Int. J. Syst. Evol. Microbiol.">
        <title>The Global Catalogue of Microorganisms (GCM) 10K type strain sequencing project: providing services to taxonomists for standard genome sequencing and annotation.</title>
        <authorList>
            <consortium name="The Broad Institute Genomics Platform"/>
            <consortium name="The Broad Institute Genome Sequencing Center for Infectious Disease"/>
            <person name="Wu L."/>
            <person name="Ma J."/>
        </authorList>
    </citation>
    <scope>NUCLEOTIDE SEQUENCE [LARGE SCALE GENOMIC DNA]</scope>
    <source>
        <strain evidence="8">NCAIM B.02333</strain>
    </source>
</reference>
<dbReference type="PANTHER" id="PTHR11709">
    <property type="entry name" value="MULTI-COPPER OXIDASE"/>
    <property type="match status" value="1"/>
</dbReference>
<dbReference type="Pfam" id="PF07732">
    <property type="entry name" value="Cu-oxidase_3"/>
    <property type="match status" value="1"/>
</dbReference>
<gene>
    <name evidence="7" type="ORF">ACFOLH_09665</name>
</gene>
<name>A0ABV7WJ82_9MICO</name>
<dbReference type="Gene3D" id="2.60.40.420">
    <property type="entry name" value="Cupredoxins - blue copper proteins"/>
    <property type="match status" value="3"/>
</dbReference>
<evidence type="ECO:0000256" key="2">
    <source>
        <dbReference type="ARBA" id="ARBA00023002"/>
    </source>
</evidence>
<dbReference type="InterPro" id="IPR011706">
    <property type="entry name" value="Cu-oxidase_C"/>
</dbReference>
<dbReference type="Pfam" id="PF07731">
    <property type="entry name" value="Cu-oxidase_2"/>
    <property type="match status" value="1"/>
</dbReference>
<dbReference type="RefSeq" id="WP_376985511.1">
    <property type="nucleotide sequence ID" value="NZ_JBHRWW010000005.1"/>
</dbReference>
<feature type="compositionally biased region" description="Low complexity" evidence="4">
    <location>
        <begin position="10"/>
        <end position="22"/>
    </location>
</feature>
<evidence type="ECO:0000313" key="8">
    <source>
        <dbReference type="Proteomes" id="UP001595685"/>
    </source>
</evidence>
<feature type="domain" description="Plastocyanin-like" evidence="6">
    <location>
        <begin position="127"/>
        <end position="237"/>
    </location>
</feature>
<protein>
    <submittedName>
        <fullName evidence="7">Multicopper oxidase family protein</fullName>
    </submittedName>
</protein>
<evidence type="ECO:0000313" key="7">
    <source>
        <dbReference type="EMBL" id="MFC3688606.1"/>
    </source>
</evidence>
<keyword evidence="3" id="KW-0186">Copper</keyword>
<evidence type="ECO:0000256" key="3">
    <source>
        <dbReference type="ARBA" id="ARBA00023008"/>
    </source>
</evidence>
<evidence type="ECO:0000256" key="4">
    <source>
        <dbReference type="SAM" id="MobiDB-lite"/>
    </source>
</evidence>
<evidence type="ECO:0000259" key="6">
    <source>
        <dbReference type="Pfam" id="PF07732"/>
    </source>
</evidence>
<dbReference type="InterPro" id="IPR008972">
    <property type="entry name" value="Cupredoxin"/>
</dbReference>
<organism evidence="7 8">
    <name type="scientific">Aquipuribacter hungaricus</name>
    <dbReference type="NCBI Taxonomy" id="545624"/>
    <lineage>
        <taxon>Bacteria</taxon>
        <taxon>Bacillati</taxon>
        <taxon>Actinomycetota</taxon>
        <taxon>Actinomycetes</taxon>
        <taxon>Micrococcales</taxon>
        <taxon>Intrasporangiaceae</taxon>
        <taxon>Aquipuribacter</taxon>
    </lineage>
</organism>
<dbReference type="InterPro" id="IPR011707">
    <property type="entry name" value="Cu-oxidase-like_N"/>
</dbReference>
<accession>A0ABV7WJ82</accession>
<evidence type="ECO:0000256" key="1">
    <source>
        <dbReference type="ARBA" id="ARBA00022723"/>
    </source>
</evidence>
<dbReference type="SUPFAM" id="SSF49503">
    <property type="entry name" value="Cupredoxins"/>
    <property type="match status" value="2"/>
</dbReference>
<keyword evidence="2" id="KW-0560">Oxidoreductase</keyword>
<dbReference type="InterPro" id="IPR002355">
    <property type="entry name" value="Cu_oxidase_Cu_BS"/>
</dbReference>
<keyword evidence="8" id="KW-1185">Reference proteome</keyword>
<feature type="region of interest" description="Disordered" evidence="4">
    <location>
        <begin position="1"/>
        <end position="22"/>
    </location>
</feature>
<keyword evidence="1" id="KW-0479">Metal-binding</keyword>
<comment type="caution">
    <text evidence="7">The sequence shown here is derived from an EMBL/GenBank/DDBJ whole genome shotgun (WGS) entry which is preliminary data.</text>
</comment>
<dbReference type="InterPro" id="IPR045087">
    <property type="entry name" value="Cu-oxidase_fam"/>
</dbReference>
<dbReference type="EMBL" id="JBHRWW010000005">
    <property type="protein sequence ID" value="MFC3688606.1"/>
    <property type="molecule type" value="Genomic_DNA"/>
</dbReference>
<feature type="region of interest" description="Disordered" evidence="4">
    <location>
        <begin position="70"/>
        <end position="98"/>
    </location>
</feature>
<feature type="domain" description="Plastocyanin-like" evidence="5">
    <location>
        <begin position="411"/>
        <end position="511"/>
    </location>
</feature>
<dbReference type="PROSITE" id="PS00080">
    <property type="entry name" value="MULTICOPPER_OXIDASE2"/>
    <property type="match status" value="1"/>
</dbReference>
<dbReference type="CDD" id="cd04202">
    <property type="entry name" value="CuRO_D2_2dMcoN_like"/>
    <property type="match status" value="1"/>
</dbReference>
<dbReference type="PANTHER" id="PTHR11709:SF394">
    <property type="entry name" value="FI03373P-RELATED"/>
    <property type="match status" value="1"/>
</dbReference>
<dbReference type="Proteomes" id="UP001595685">
    <property type="component" value="Unassembled WGS sequence"/>
</dbReference>
<evidence type="ECO:0000259" key="5">
    <source>
        <dbReference type="Pfam" id="PF07731"/>
    </source>
</evidence>
<sequence>MPGPGSPDEPVSAARPVSPARPVRPVRPLRRAVVLLSVLAAAGLVAVPAWSWQASLLPSSYGAHDMGVVDLGGGPAPQDHGGHGAGAGGHETQDGHGAAAVSVEALAPPADRPADVSITLTARAEPVELGDGTVVDGYTVNGTSPGPEIRVVQGQLVEVRLVNESVEGGTTLHWHGVDVPGGMDGVAGVTQDAVRVGGEHVYRFVAEDAGTYWYHSHQLSHEQVRRGLLGALVVEPADGTPAGDAPAADVVALVHQYAGRRTMNGATGDVRHLAEPGSTVRVRVVSTDNGALTTWVSGAPFRLLAVDGTDLVGPTELEDVGVQVTAGARADLELVVPPGGARVEVGGGTALVVGPAGADPVAEPRPYERLDLLTYGTPAPTGLDPSRADREFGYRIVRRPGFLDGRPGLWWTVNGRMLPDVPMFLVEEGDVVRMTITNSSGDGHPMHLHGHHALVLSRDGEPATGSPWWVDSLHVGDGETYEIAFLADNPGVWMDHCHNLPHAAEGLVAHLAYAGVTTPFLLGGVNEPE</sequence>